<sequence>MQNGVIKSYINRQNITQCTTAMTAVGCAYANFIYIFMMRRYNITMPAAGCAYALSAMALVLRAISFAGKNQLLLLQCLRWSLSFVEVRA</sequence>
<feature type="transmembrane region" description="Helical" evidence="1">
    <location>
        <begin position="20"/>
        <end position="37"/>
    </location>
</feature>
<feature type="transmembrane region" description="Helical" evidence="1">
    <location>
        <begin position="43"/>
        <end position="64"/>
    </location>
</feature>
<comment type="caution">
    <text evidence="2">The sequence shown here is derived from an EMBL/GenBank/DDBJ whole genome shotgun (WGS) entry which is preliminary data.</text>
</comment>
<dbReference type="Proteomes" id="UP001199525">
    <property type="component" value="Unassembled WGS sequence"/>
</dbReference>
<keyword evidence="1" id="KW-0472">Membrane</keyword>
<keyword evidence="3" id="KW-1185">Reference proteome</keyword>
<accession>A0ABS8IEP6</accession>
<dbReference type="PROSITE" id="PS51257">
    <property type="entry name" value="PROKAR_LIPOPROTEIN"/>
    <property type="match status" value="1"/>
</dbReference>
<evidence type="ECO:0000256" key="1">
    <source>
        <dbReference type="SAM" id="Phobius"/>
    </source>
</evidence>
<gene>
    <name evidence="2" type="ORF">LC586_24735</name>
</gene>
<reference evidence="2 3" key="1">
    <citation type="journal article" date="2021" name="Microorganisms">
        <title>Genome Evolution of Filamentous Cyanobacterium Nostoc Species: From Facultative Symbiosis to Free Living.</title>
        <authorList>
            <person name="Huo D."/>
            <person name="Li H."/>
            <person name="Cai F."/>
            <person name="Guo X."/>
            <person name="Qiao Z."/>
            <person name="Wang W."/>
            <person name="Yu G."/>
            <person name="Li R."/>
        </authorList>
    </citation>
    <scope>NUCLEOTIDE SEQUENCE [LARGE SCALE GENOMIC DNA]</scope>
    <source>
        <strain evidence="2 3">CHAB 5714</strain>
    </source>
</reference>
<evidence type="ECO:0000313" key="3">
    <source>
        <dbReference type="Proteomes" id="UP001199525"/>
    </source>
</evidence>
<proteinExistence type="predicted"/>
<dbReference type="RefSeq" id="WP_229487276.1">
    <property type="nucleotide sequence ID" value="NZ_JAIVFQ010000048.1"/>
</dbReference>
<organism evidence="2 3">
    <name type="scientific">Nostoc favosum CHAB5714</name>
    <dbReference type="NCBI Taxonomy" id="2780399"/>
    <lineage>
        <taxon>Bacteria</taxon>
        <taxon>Bacillati</taxon>
        <taxon>Cyanobacteriota</taxon>
        <taxon>Cyanophyceae</taxon>
        <taxon>Nostocales</taxon>
        <taxon>Nostocaceae</taxon>
        <taxon>Nostoc</taxon>
        <taxon>Nostoc favosum</taxon>
    </lineage>
</organism>
<dbReference type="EMBL" id="JAIVFQ010000048">
    <property type="protein sequence ID" value="MCC5602311.1"/>
    <property type="molecule type" value="Genomic_DNA"/>
</dbReference>
<keyword evidence="1" id="KW-1133">Transmembrane helix</keyword>
<protein>
    <submittedName>
        <fullName evidence="2">Uncharacterized protein</fullName>
    </submittedName>
</protein>
<evidence type="ECO:0000313" key="2">
    <source>
        <dbReference type="EMBL" id="MCC5602311.1"/>
    </source>
</evidence>
<keyword evidence="1" id="KW-0812">Transmembrane</keyword>
<name>A0ABS8IEP6_9NOSO</name>